<dbReference type="RefSeq" id="WP_049717123.1">
    <property type="nucleotide sequence ID" value="NZ_LFXA01000010.1"/>
</dbReference>
<dbReference type="PIRSF" id="PIRSF000136">
    <property type="entry name" value="LGO_GLO"/>
    <property type="match status" value="1"/>
</dbReference>
<dbReference type="Pfam" id="PF04030">
    <property type="entry name" value="ALO"/>
    <property type="match status" value="1"/>
</dbReference>
<evidence type="ECO:0000259" key="2">
    <source>
        <dbReference type="PROSITE" id="PS51387"/>
    </source>
</evidence>
<dbReference type="Gene3D" id="3.30.465.10">
    <property type="match status" value="1"/>
</dbReference>
<evidence type="ECO:0000313" key="3">
    <source>
        <dbReference type="EMBL" id="KNB51292.1"/>
    </source>
</evidence>
<dbReference type="Gene3D" id="3.30.43.10">
    <property type="entry name" value="Uridine Diphospho-n-acetylenolpyruvylglucosamine Reductase, domain 2"/>
    <property type="match status" value="1"/>
</dbReference>
<dbReference type="InterPro" id="IPR016171">
    <property type="entry name" value="Vanillyl_alc_oxidase_C-sub2"/>
</dbReference>
<dbReference type="STRING" id="1678637.AC230_17095"/>
<keyword evidence="1" id="KW-0560">Oxidoreductase</keyword>
<dbReference type="SUPFAM" id="SSF56176">
    <property type="entry name" value="FAD-binding/transporter-associated domain-like"/>
    <property type="match status" value="1"/>
</dbReference>
<dbReference type="PANTHER" id="PTHR43762:SF1">
    <property type="entry name" value="D-ARABINONO-1,4-LACTONE OXIDASE"/>
    <property type="match status" value="1"/>
</dbReference>
<dbReference type="InterPro" id="IPR006094">
    <property type="entry name" value="Oxid_FAD_bind_N"/>
</dbReference>
<evidence type="ECO:0000313" key="4">
    <source>
        <dbReference type="Proteomes" id="UP000037288"/>
    </source>
</evidence>
<dbReference type="Proteomes" id="UP000037288">
    <property type="component" value="Unassembled WGS sequence"/>
</dbReference>
<dbReference type="InterPro" id="IPR036318">
    <property type="entry name" value="FAD-bd_PCMH-like_sf"/>
</dbReference>
<dbReference type="InterPro" id="IPR010031">
    <property type="entry name" value="FAD_lactone_oxidase-like"/>
</dbReference>
<dbReference type="PATRIC" id="fig|1678637.3.peg.3686"/>
<organism evidence="3 4">
    <name type="scientific">Streptomyces caatingaensis</name>
    <dbReference type="NCBI Taxonomy" id="1678637"/>
    <lineage>
        <taxon>Bacteria</taxon>
        <taxon>Bacillati</taxon>
        <taxon>Actinomycetota</taxon>
        <taxon>Actinomycetes</taxon>
        <taxon>Kitasatosporales</taxon>
        <taxon>Streptomycetaceae</taxon>
        <taxon>Streptomyces</taxon>
    </lineage>
</organism>
<dbReference type="EMBL" id="LFXA01000010">
    <property type="protein sequence ID" value="KNB51292.1"/>
    <property type="molecule type" value="Genomic_DNA"/>
</dbReference>
<dbReference type="InterPro" id="IPR016169">
    <property type="entry name" value="FAD-bd_PCMH_sub2"/>
</dbReference>
<keyword evidence="4" id="KW-1185">Reference proteome</keyword>
<feature type="domain" description="FAD-binding PCMH-type" evidence="2">
    <location>
        <begin position="17"/>
        <end position="187"/>
    </location>
</feature>
<name>A0A0K9XF59_9ACTN</name>
<accession>A0A0K9XF59</accession>
<dbReference type="GO" id="GO:0016020">
    <property type="term" value="C:membrane"/>
    <property type="evidence" value="ECO:0007669"/>
    <property type="project" value="InterPro"/>
</dbReference>
<dbReference type="Gene3D" id="3.30.70.2520">
    <property type="match status" value="1"/>
</dbReference>
<dbReference type="GO" id="GO:0071949">
    <property type="term" value="F:FAD binding"/>
    <property type="evidence" value="ECO:0007669"/>
    <property type="project" value="InterPro"/>
</dbReference>
<dbReference type="OrthoDB" id="9800184at2"/>
<dbReference type="NCBIfam" id="TIGR01679">
    <property type="entry name" value="bact_FAD_ox"/>
    <property type="match status" value="1"/>
</dbReference>
<reference evidence="4" key="1">
    <citation type="submission" date="2015-07" db="EMBL/GenBank/DDBJ databases">
        <title>Draft genome sequence of Streptomyces sp. CMAA 1322, a bacterium isolated from Caatinga biome, from dry forest semiarid of Brazil.</title>
        <authorList>
            <person name="Santos S.N."/>
            <person name="Gacesa R."/>
            <person name="Taketani R.G."/>
            <person name="Long P.F."/>
            <person name="Melo I.S."/>
        </authorList>
    </citation>
    <scope>NUCLEOTIDE SEQUENCE [LARGE SCALE GENOMIC DNA]</scope>
    <source>
        <strain evidence="4">CMAA 1322</strain>
    </source>
</reference>
<dbReference type="Pfam" id="PF01565">
    <property type="entry name" value="FAD_binding_4"/>
    <property type="match status" value="1"/>
</dbReference>
<dbReference type="Gene3D" id="1.10.45.10">
    <property type="entry name" value="Vanillyl-alcohol Oxidase, Chain A, domain 4"/>
    <property type="match status" value="1"/>
</dbReference>
<dbReference type="InterPro" id="IPR007173">
    <property type="entry name" value="ALO_C"/>
</dbReference>
<dbReference type="AlphaFoldDB" id="A0A0K9XF59"/>
<dbReference type="InterPro" id="IPR016167">
    <property type="entry name" value="FAD-bd_PCMH_sub1"/>
</dbReference>
<comment type="caution">
    <text evidence="3">The sequence shown here is derived from an EMBL/GenBank/DDBJ whole genome shotgun (WGS) entry which is preliminary data.</text>
</comment>
<proteinExistence type="predicted"/>
<dbReference type="InterPro" id="IPR016166">
    <property type="entry name" value="FAD-bd_PCMH"/>
</dbReference>
<dbReference type="GO" id="GO:0080049">
    <property type="term" value="F:L-gulono-1,4-lactone dehydrogenase activity"/>
    <property type="evidence" value="ECO:0007669"/>
    <property type="project" value="TreeGrafter"/>
</dbReference>
<evidence type="ECO:0000256" key="1">
    <source>
        <dbReference type="ARBA" id="ARBA00023002"/>
    </source>
</evidence>
<dbReference type="PANTHER" id="PTHR43762">
    <property type="entry name" value="L-GULONOLACTONE OXIDASE"/>
    <property type="match status" value="1"/>
</dbReference>
<protein>
    <submittedName>
        <fullName evidence="3">FAD-linked oxidoreductase</fullName>
    </submittedName>
</protein>
<dbReference type="GO" id="GO:0003885">
    <property type="term" value="F:D-arabinono-1,4-lactone oxidase activity"/>
    <property type="evidence" value="ECO:0007669"/>
    <property type="project" value="InterPro"/>
</dbReference>
<dbReference type="PROSITE" id="PS51387">
    <property type="entry name" value="FAD_PCMH"/>
    <property type="match status" value="1"/>
</dbReference>
<gene>
    <name evidence="3" type="ORF">AC230_17095</name>
</gene>
<sequence>MTGTVRTSAWRNWAGNVTARPARTAAPATARETAEAVASAAADGLRVKAVGSGHSFTAAAVTDGLLIRPDRLTGVRAVDRAAGTVTVGAGMRLGTLNRLLSAHGLSLTNMGDIMEQTVSGAVATGTHGTGRDSAAIAAQLRGIELVTADGTVLECSAARHPEVFAAARVGLGALGVITALTFAVEPEFLLTAREEPMSLGRVMAEFDWLVAENEHFEFYWFPHTEHCTTKRNNRAAGPAAPLGRAAAWLDDELLSNGLFGAVCALGRAVPATVPGMARLTGRALSARTYTDIPYRVFTSPRRVRFLETEYALPREAALSALRELRSVVERRRLRVSFPVEVRTAPADDIPLSTASGRETAYIAVHMYRGAPYREYFSAAEQVMVAHGGRPHWGKLHSRDAAYLSGVYPRFAEFTAVRDRLDPGRVFANAYLRRVLGE</sequence>